<feature type="transmembrane region" description="Helical" evidence="1">
    <location>
        <begin position="354"/>
        <end position="374"/>
    </location>
</feature>
<name>A0A7S1ANE3_NOCSC</name>
<feature type="transmembrane region" description="Helical" evidence="1">
    <location>
        <begin position="263"/>
        <end position="286"/>
    </location>
</feature>
<dbReference type="EMBL" id="HBFQ01048256">
    <property type="protein sequence ID" value="CAD8860110.1"/>
    <property type="molecule type" value="Transcribed_RNA"/>
</dbReference>
<sequence length="588" mass="64697">MAQVELRHQEDRNTQFVNVPLMTEEPQSTAPQTEAGLPDAKVRALGDAQRRKQGASAGHQTVVFLLLALQTALSIFLVVYYNHVYETQDLDAFGAAIESGDILAVALISTEIFQEQRPSQHMKNTYTAFLSVVIALNFLVGMFSILKLNRPGIRVAILCQVTVWSTMHLQMSLDEGLTVVAGVVNLASVVTVAALFRLSDAIQEYRIGSDYTPPTLRGIFMWRVAAAVADLCLVIMGVVIIVLTNTLDLKASLRQLFIDLVQWSAAILGGIAIVTGIIGLLGNLGLRTFHSRFMLISCVALSLAVLSSACVELVWYSVAEGIVTFSCDLANHASLFGWDDDKCESQLNLFTADIAMFFLFIVTAGFAAWTNLCLSEAVQSHGIAKGEDAFMWTVGHPFNVAGRTFSRVAVTQFLIRSEMFLLWTLGVFLCAFTIGVDRDNKSVLGQLDWLLKDLWLVVGGVLGVAVCRWVGHHTSWIEPRNLSYLAVVCQVWLVGNVLNTFLYAMSTYENGFTTEPWWMSFLGIANGQYPGDRKDLLRGTAVVSGLLFASQLFALCLNFVEIESDYSLNDKFIWEVPPSSPEDDLGEA</sequence>
<organism evidence="2">
    <name type="scientific">Noctiluca scintillans</name>
    <name type="common">Sea sparkle</name>
    <name type="synonym">Red tide dinoflagellate</name>
    <dbReference type="NCBI Taxonomy" id="2966"/>
    <lineage>
        <taxon>Eukaryota</taxon>
        <taxon>Sar</taxon>
        <taxon>Alveolata</taxon>
        <taxon>Dinophyceae</taxon>
        <taxon>Noctilucales</taxon>
        <taxon>Noctilucaceae</taxon>
        <taxon>Noctiluca</taxon>
    </lineage>
</organism>
<proteinExistence type="predicted"/>
<feature type="transmembrane region" description="Helical" evidence="1">
    <location>
        <begin position="454"/>
        <end position="471"/>
    </location>
</feature>
<feature type="transmembrane region" description="Helical" evidence="1">
    <location>
        <begin position="177"/>
        <end position="199"/>
    </location>
</feature>
<feature type="transmembrane region" description="Helical" evidence="1">
    <location>
        <begin position="125"/>
        <end position="146"/>
    </location>
</feature>
<evidence type="ECO:0000313" key="2">
    <source>
        <dbReference type="EMBL" id="CAD8860110.1"/>
    </source>
</evidence>
<gene>
    <name evidence="2" type="ORF">NSCI0253_LOCUS34464</name>
</gene>
<keyword evidence="1" id="KW-0472">Membrane</keyword>
<protein>
    <submittedName>
        <fullName evidence="2">Uncharacterized protein</fullName>
    </submittedName>
</protein>
<feature type="transmembrane region" description="Helical" evidence="1">
    <location>
        <begin position="93"/>
        <end position="113"/>
    </location>
</feature>
<feature type="transmembrane region" description="Helical" evidence="1">
    <location>
        <begin position="536"/>
        <end position="560"/>
    </location>
</feature>
<feature type="transmembrane region" description="Helical" evidence="1">
    <location>
        <begin position="413"/>
        <end position="434"/>
    </location>
</feature>
<reference evidence="2" key="1">
    <citation type="submission" date="2021-01" db="EMBL/GenBank/DDBJ databases">
        <authorList>
            <person name="Corre E."/>
            <person name="Pelletier E."/>
            <person name="Niang G."/>
            <person name="Scheremetjew M."/>
            <person name="Finn R."/>
            <person name="Kale V."/>
            <person name="Holt S."/>
            <person name="Cochrane G."/>
            <person name="Meng A."/>
            <person name="Brown T."/>
            <person name="Cohen L."/>
        </authorList>
    </citation>
    <scope>NUCLEOTIDE SEQUENCE</scope>
</reference>
<keyword evidence="1" id="KW-0812">Transmembrane</keyword>
<keyword evidence="1" id="KW-1133">Transmembrane helix</keyword>
<feature type="transmembrane region" description="Helical" evidence="1">
    <location>
        <begin position="483"/>
        <end position="505"/>
    </location>
</feature>
<feature type="transmembrane region" description="Helical" evidence="1">
    <location>
        <begin position="61"/>
        <end position="81"/>
    </location>
</feature>
<feature type="transmembrane region" description="Helical" evidence="1">
    <location>
        <begin position="220"/>
        <end position="243"/>
    </location>
</feature>
<dbReference type="AlphaFoldDB" id="A0A7S1ANE3"/>
<evidence type="ECO:0000256" key="1">
    <source>
        <dbReference type="SAM" id="Phobius"/>
    </source>
</evidence>
<feature type="transmembrane region" description="Helical" evidence="1">
    <location>
        <begin position="293"/>
        <end position="316"/>
    </location>
</feature>
<accession>A0A7S1ANE3</accession>